<sequence length="80" mass="9160">MFLANNFTYHESFSIGRFKNEEISNGSDRFHENSSTWFGKDPPEFRMNSIDFVEVAGRLLEIFVTPIVEFGSGTEKSCTI</sequence>
<comment type="caution">
    <text evidence="1">The sequence shown here is derived from an EMBL/GenBank/DDBJ whole genome shotgun (WGS) entry which is preliminary data.</text>
</comment>
<dbReference type="EMBL" id="JAYRBN010000110">
    <property type="protein sequence ID" value="KAL2725854.1"/>
    <property type="molecule type" value="Genomic_DNA"/>
</dbReference>
<organism evidence="1 2">
    <name type="scientific">Vespula maculifrons</name>
    <name type="common">Eastern yellow jacket</name>
    <name type="synonym">Wasp</name>
    <dbReference type="NCBI Taxonomy" id="7453"/>
    <lineage>
        <taxon>Eukaryota</taxon>
        <taxon>Metazoa</taxon>
        <taxon>Ecdysozoa</taxon>
        <taxon>Arthropoda</taxon>
        <taxon>Hexapoda</taxon>
        <taxon>Insecta</taxon>
        <taxon>Pterygota</taxon>
        <taxon>Neoptera</taxon>
        <taxon>Endopterygota</taxon>
        <taxon>Hymenoptera</taxon>
        <taxon>Apocrita</taxon>
        <taxon>Aculeata</taxon>
        <taxon>Vespoidea</taxon>
        <taxon>Vespidae</taxon>
        <taxon>Vespinae</taxon>
        <taxon>Vespula</taxon>
    </lineage>
</organism>
<accession>A0ABD2AZ12</accession>
<evidence type="ECO:0000313" key="1">
    <source>
        <dbReference type="EMBL" id="KAL2725854.1"/>
    </source>
</evidence>
<reference evidence="1 2" key="1">
    <citation type="journal article" date="2024" name="Ann. Entomol. Soc. Am.">
        <title>Genomic analyses of the southern and eastern yellowjacket wasps (Hymenoptera: Vespidae) reveal evolutionary signatures of social life.</title>
        <authorList>
            <person name="Catto M.A."/>
            <person name="Caine P.B."/>
            <person name="Orr S.E."/>
            <person name="Hunt B.G."/>
            <person name="Goodisman M.A.D."/>
        </authorList>
    </citation>
    <scope>NUCLEOTIDE SEQUENCE [LARGE SCALE GENOMIC DNA]</scope>
    <source>
        <strain evidence="1">232</strain>
        <tissue evidence="1">Head and thorax</tissue>
    </source>
</reference>
<proteinExistence type="predicted"/>
<dbReference type="AlphaFoldDB" id="A0ABD2AZ12"/>
<evidence type="ECO:0000313" key="2">
    <source>
        <dbReference type="Proteomes" id="UP001607303"/>
    </source>
</evidence>
<protein>
    <submittedName>
        <fullName evidence="1">Uncharacterized protein</fullName>
    </submittedName>
</protein>
<gene>
    <name evidence="1" type="ORF">V1477_018292</name>
</gene>
<name>A0ABD2AZ12_VESMC</name>
<dbReference type="Proteomes" id="UP001607303">
    <property type="component" value="Unassembled WGS sequence"/>
</dbReference>
<keyword evidence="2" id="KW-1185">Reference proteome</keyword>